<keyword evidence="5 7" id="KW-0472">Membrane</keyword>
<feature type="transmembrane region" description="Helical" evidence="7">
    <location>
        <begin position="60"/>
        <end position="87"/>
    </location>
</feature>
<dbReference type="InterPro" id="IPR017927">
    <property type="entry name" value="FAD-bd_FR_type"/>
</dbReference>
<dbReference type="PRINTS" id="PR00466">
    <property type="entry name" value="GP91PHOX"/>
</dbReference>
<comment type="catalytic activity">
    <reaction evidence="6">
        <text>NADPH + 2 O2 = 2 superoxide + NADP(+) + H(+)</text>
        <dbReference type="Rhea" id="RHEA:63180"/>
        <dbReference type="ChEBI" id="CHEBI:15378"/>
        <dbReference type="ChEBI" id="CHEBI:15379"/>
        <dbReference type="ChEBI" id="CHEBI:18421"/>
        <dbReference type="ChEBI" id="CHEBI:57783"/>
        <dbReference type="ChEBI" id="CHEBI:58349"/>
    </reaction>
</comment>
<feature type="transmembrane region" description="Helical" evidence="7">
    <location>
        <begin position="108"/>
        <end position="130"/>
    </location>
</feature>
<dbReference type="InterPro" id="IPR013112">
    <property type="entry name" value="FAD-bd_8"/>
</dbReference>
<dbReference type="InterPro" id="IPR013130">
    <property type="entry name" value="Fe3_Rdtase_TM_dom"/>
</dbReference>
<dbReference type="PANTHER" id="PTHR11972">
    <property type="entry name" value="NADPH OXIDASE"/>
    <property type="match status" value="1"/>
</dbReference>
<dbReference type="PANTHER" id="PTHR11972:SF153">
    <property type="entry name" value="SUPEROXIDE-GENERATING NADPH OXIDASE HEAVY CHAIN SUBUNIT A"/>
    <property type="match status" value="1"/>
</dbReference>
<dbReference type="AlphaFoldDB" id="A0A7M5WQT7"/>
<keyword evidence="2 7" id="KW-0812">Transmembrane</keyword>
<comment type="subcellular location">
    <subcellularLocation>
        <location evidence="1">Membrane</location>
        <topology evidence="1">Multi-pass membrane protein</topology>
    </subcellularLocation>
</comment>
<organism evidence="9 10">
    <name type="scientific">Clytia hemisphaerica</name>
    <dbReference type="NCBI Taxonomy" id="252671"/>
    <lineage>
        <taxon>Eukaryota</taxon>
        <taxon>Metazoa</taxon>
        <taxon>Cnidaria</taxon>
        <taxon>Hydrozoa</taxon>
        <taxon>Hydroidolina</taxon>
        <taxon>Leptothecata</taxon>
        <taxon>Obeliida</taxon>
        <taxon>Clytiidae</taxon>
        <taxon>Clytia</taxon>
    </lineage>
</organism>
<protein>
    <recommendedName>
        <fullName evidence="8">FAD-binding FR-type domain-containing protein</fullName>
    </recommendedName>
</protein>
<dbReference type="EnsemblMetazoa" id="CLYHEMT003179.1">
    <property type="protein sequence ID" value="CLYHEMP003179.1"/>
    <property type="gene ID" value="CLYHEMG003179"/>
</dbReference>
<dbReference type="InterPro" id="IPR013121">
    <property type="entry name" value="Fe_red_NAD-bd_6"/>
</dbReference>
<feature type="transmembrane region" description="Helical" evidence="7">
    <location>
        <begin position="163"/>
        <end position="181"/>
    </location>
</feature>
<evidence type="ECO:0000256" key="3">
    <source>
        <dbReference type="ARBA" id="ARBA00022989"/>
    </source>
</evidence>
<dbReference type="SUPFAM" id="SSF63380">
    <property type="entry name" value="Riboflavin synthase domain-like"/>
    <property type="match status" value="1"/>
</dbReference>
<keyword evidence="10" id="KW-1185">Reference proteome</keyword>
<dbReference type="Pfam" id="PF08030">
    <property type="entry name" value="NAD_binding_6"/>
    <property type="match status" value="1"/>
</dbReference>
<dbReference type="RefSeq" id="XP_066927043.1">
    <property type="nucleotide sequence ID" value="XM_067070942.1"/>
</dbReference>
<evidence type="ECO:0000256" key="7">
    <source>
        <dbReference type="SAM" id="Phobius"/>
    </source>
</evidence>
<evidence type="ECO:0000256" key="6">
    <source>
        <dbReference type="ARBA" id="ARBA00049908"/>
    </source>
</evidence>
<reference evidence="9" key="1">
    <citation type="submission" date="2021-01" db="UniProtKB">
        <authorList>
            <consortium name="EnsemblMetazoa"/>
        </authorList>
    </citation>
    <scope>IDENTIFICATION</scope>
</reference>
<dbReference type="PROSITE" id="PS51384">
    <property type="entry name" value="FAD_FR"/>
    <property type="match status" value="1"/>
</dbReference>
<evidence type="ECO:0000256" key="2">
    <source>
        <dbReference type="ARBA" id="ARBA00022692"/>
    </source>
</evidence>
<evidence type="ECO:0000256" key="4">
    <source>
        <dbReference type="ARBA" id="ARBA00023002"/>
    </source>
</evidence>
<dbReference type="InterPro" id="IPR017938">
    <property type="entry name" value="Riboflavin_synthase-like_b-brl"/>
</dbReference>
<evidence type="ECO:0000256" key="5">
    <source>
        <dbReference type="ARBA" id="ARBA00023136"/>
    </source>
</evidence>
<dbReference type="GO" id="GO:0006952">
    <property type="term" value="P:defense response"/>
    <property type="evidence" value="ECO:0007669"/>
    <property type="project" value="TreeGrafter"/>
</dbReference>
<evidence type="ECO:0000313" key="10">
    <source>
        <dbReference type="Proteomes" id="UP000594262"/>
    </source>
</evidence>
<dbReference type="GO" id="GO:0016175">
    <property type="term" value="F:superoxide-generating NAD(P)H oxidase activity"/>
    <property type="evidence" value="ECO:0007669"/>
    <property type="project" value="TreeGrafter"/>
</dbReference>
<dbReference type="GO" id="GO:0042554">
    <property type="term" value="P:superoxide anion generation"/>
    <property type="evidence" value="ECO:0007669"/>
    <property type="project" value="TreeGrafter"/>
</dbReference>
<dbReference type="GeneID" id="136814402"/>
<accession>A0A7M5WQT7</accession>
<dbReference type="GO" id="GO:0043020">
    <property type="term" value="C:NADPH oxidase complex"/>
    <property type="evidence" value="ECO:0007669"/>
    <property type="project" value="TreeGrafter"/>
</dbReference>
<feature type="transmembrane region" description="Helical" evidence="7">
    <location>
        <begin position="193"/>
        <end position="213"/>
    </location>
</feature>
<dbReference type="Gene3D" id="3.40.50.80">
    <property type="entry name" value="Nucleotide-binding domain of ferredoxin-NADP reductase (FNR) module"/>
    <property type="match status" value="1"/>
</dbReference>
<dbReference type="InterPro" id="IPR000778">
    <property type="entry name" value="Cyt_b245_heavy_chain"/>
</dbReference>
<evidence type="ECO:0000256" key="1">
    <source>
        <dbReference type="ARBA" id="ARBA00004141"/>
    </source>
</evidence>
<dbReference type="Pfam" id="PF01794">
    <property type="entry name" value="Ferric_reduct"/>
    <property type="match status" value="1"/>
</dbReference>
<name>A0A7M5WQT7_9CNID</name>
<evidence type="ECO:0000313" key="9">
    <source>
        <dbReference type="EnsemblMetazoa" id="CLYHEMP003179.1"/>
    </source>
</evidence>
<keyword evidence="3 7" id="KW-1133">Transmembrane helix</keyword>
<feature type="transmembrane region" description="Helical" evidence="7">
    <location>
        <begin position="20"/>
        <end position="40"/>
    </location>
</feature>
<sequence length="582" mass="67260">MTTAKKRTMRNYLENEGLKLIIWGGWFAVNLYLFIDTYLRYRTTDKYHYLYMLLSESICISRACAAALNFNCAIILIPMCRTLLSFVRTKMLKYIHSNPRRLINHMKGLHVMSAYTTCILGVTHALSHLVNGMRMHMNYSDYVPINPGPSKEGTTLPWFLGEVAGYTGIICLVALLIIIITSFKAVRRQKYELFWFAHHFSMVFLVSLCFHGMGGITKYQTNLDKHPRECHHLYQKTWKDPRMQHMCKEPPIFTPNGPSTWKWVIGPLILYVLDRIIRLYRSSKDCKIIRAIMHEGKVLELHMLKKGFKAKPGMYILVQCPQVAEFEWHAFTLTKVPTGKEGDAATFGVCIKVTGNWTEKLKEQLCGVDDDGVQLKRVAEDIIIHVNDEKHKPGKEGALPIIRVDGPYGSPNEDCFRYPVNVSVAAGIGITPFACTLNYLKYLDPTALNKNFKMKRIYLIWVCRDIREFTWFLSLMNDTIKHLESIGMPDMLVVQLYVTREAKLSADDPSMMDFKMQWFQKQLRHGRPKFDDILKEIAINYYKQRIGVFFCGPNPLANILYQSCVKTKHRGNAFIFHKESFA</sequence>
<feature type="domain" description="FAD-binding FR-type" evidence="8">
    <location>
        <begin position="266"/>
        <end position="414"/>
    </location>
</feature>
<dbReference type="CDD" id="cd06186">
    <property type="entry name" value="NOX_Duox_like_FAD_NADP"/>
    <property type="match status" value="1"/>
</dbReference>
<keyword evidence="4" id="KW-0560">Oxidoreductase</keyword>
<dbReference type="InterPro" id="IPR050369">
    <property type="entry name" value="RBOH/FRE"/>
</dbReference>
<dbReference type="SUPFAM" id="SSF52343">
    <property type="entry name" value="Ferredoxin reductase-like, C-terminal NADP-linked domain"/>
    <property type="match status" value="1"/>
</dbReference>
<dbReference type="InterPro" id="IPR039261">
    <property type="entry name" value="FNR_nucleotide-bd"/>
</dbReference>
<dbReference type="OrthoDB" id="167398at2759"/>
<proteinExistence type="predicted"/>
<dbReference type="Pfam" id="PF08022">
    <property type="entry name" value="FAD_binding_8"/>
    <property type="match status" value="1"/>
</dbReference>
<dbReference type="Proteomes" id="UP000594262">
    <property type="component" value="Unplaced"/>
</dbReference>
<evidence type="ECO:0000259" key="8">
    <source>
        <dbReference type="PROSITE" id="PS51384"/>
    </source>
</evidence>